<dbReference type="Proteomes" id="UP000885672">
    <property type="component" value="Unassembled WGS sequence"/>
</dbReference>
<dbReference type="InterPro" id="IPR003959">
    <property type="entry name" value="ATPase_AAA_core"/>
</dbReference>
<comment type="caution">
    <text evidence="2">The sequence shown here is derived from an EMBL/GenBank/DDBJ whole genome shotgun (WGS) entry which is preliminary data.</text>
</comment>
<dbReference type="GO" id="GO:0005524">
    <property type="term" value="F:ATP binding"/>
    <property type="evidence" value="ECO:0007669"/>
    <property type="project" value="UniProtKB-KW"/>
</dbReference>
<feature type="domain" description="ATPase AAA-type core" evidence="1">
    <location>
        <begin position="186"/>
        <end position="293"/>
    </location>
</feature>
<dbReference type="PANTHER" id="PTHR40396">
    <property type="entry name" value="ATPASE-LIKE PROTEIN"/>
    <property type="match status" value="1"/>
</dbReference>
<reference evidence="2" key="1">
    <citation type="journal article" date="2020" name="mSystems">
        <title>Genome- and Community-Level Interaction Insights into Carbon Utilization and Element Cycling Functions of Hydrothermarchaeota in Hydrothermal Sediment.</title>
        <authorList>
            <person name="Zhou Z."/>
            <person name="Liu Y."/>
            <person name="Xu W."/>
            <person name="Pan J."/>
            <person name="Luo Z.H."/>
            <person name="Li M."/>
        </authorList>
    </citation>
    <scope>NUCLEOTIDE SEQUENCE [LARGE SCALE GENOMIC DNA]</scope>
    <source>
        <strain evidence="2">SpSt-1182</strain>
    </source>
</reference>
<evidence type="ECO:0000259" key="1">
    <source>
        <dbReference type="Pfam" id="PF13304"/>
    </source>
</evidence>
<dbReference type="InterPro" id="IPR027417">
    <property type="entry name" value="P-loop_NTPase"/>
</dbReference>
<name>A0A7V0XFM2_UNCW3</name>
<evidence type="ECO:0000313" key="2">
    <source>
        <dbReference type="EMBL" id="HDQ99964.1"/>
    </source>
</evidence>
<organism evidence="2">
    <name type="scientific">candidate division WOR-3 bacterium</name>
    <dbReference type="NCBI Taxonomy" id="2052148"/>
    <lineage>
        <taxon>Bacteria</taxon>
        <taxon>Bacteria division WOR-3</taxon>
    </lineage>
</organism>
<keyword evidence="2" id="KW-0547">Nucleotide-binding</keyword>
<gene>
    <name evidence="2" type="ORF">ENN51_06750</name>
</gene>
<sequence>MTKLELRNIGQLREAAVEFGDLTILVGPQASGKSIFLQFLKLHLDSRKIVADLRKHGLVRQRDISSFLGLYLGEGMSGLWSNGPNGSQVTVDNTAVDMTSVLRIRLGKHEPEEVLFYIPAQRVLALNQQGWWRPFSDYRPNDPYIARAFSENIRILMEQGRFTRAEGGLFPRSSRLKREIRDELDRAVFHGFGLTIDDVGGQKRLVLVNRGAKYPFMVWSAGQREFVPLLLGLYWLMPPARVSRRAQLQWAVIEEVEMGLHPKAISAVMIAVLDLVSRGYRVVLSTHSPHVLDVVWAIRTIQQHQAGYEPILKMFGLERTQPTQKLAERVLQATYRSFYFNPVPTLAPTVTDISELDPGSADAAVAGWGGLSEFSGRIADIVARVVADAEHRGEE</sequence>
<dbReference type="Gene3D" id="3.40.50.300">
    <property type="entry name" value="P-loop containing nucleotide triphosphate hydrolases"/>
    <property type="match status" value="2"/>
</dbReference>
<dbReference type="AlphaFoldDB" id="A0A7V0XFM2"/>
<keyword evidence="2" id="KW-0067">ATP-binding</keyword>
<dbReference type="PANTHER" id="PTHR40396:SF1">
    <property type="entry name" value="ATPASE AAA-TYPE CORE DOMAIN-CONTAINING PROTEIN"/>
    <property type="match status" value="1"/>
</dbReference>
<accession>A0A7V0XFM2</accession>
<protein>
    <submittedName>
        <fullName evidence="2">ATP-binding protein</fullName>
    </submittedName>
</protein>
<dbReference type="SUPFAM" id="SSF52540">
    <property type="entry name" value="P-loop containing nucleoside triphosphate hydrolases"/>
    <property type="match status" value="1"/>
</dbReference>
<dbReference type="GO" id="GO:0016887">
    <property type="term" value="F:ATP hydrolysis activity"/>
    <property type="evidence" value="ECO:0007669"/>
    <property type="project" value="InterPro"/>
</dbReference>
<dbReference type="EMBL" id="DSBX01000255">
    <property type="protein sequence ID" value="HDQ99964.1"/>
    <property type="molecule type" value="Genomic_DNA"/>
</dbReference>
<dbReference type="Pfam" id="PF13304">
    <property type="entry name" value="AAA_21"/>
    <property type="match status" value="1"/>
</dbReference>
<proteinExistence type="predicted"/>